<dbReference type="RefSeq" id="XP_019913013.1">
    <property type="nucleotide sequence ID" value="XM_020057724.1"/>
</dbReference>
<reference evidence="4" key="1">
    <citation type="submission" date="2016-06" db="EMBL/GenBank/DDBJ databases">
        <title>First high quality genome sequence of Plasmodium coatneyi using continuous long reads from single molecule, real-time sequencing.</title>
        <authorList>
            <person name="Chien J.-T."/>
            <person name="Pakala S.B."/>
            <person name="Geraldo J.A."/>
            <person name="Lapp S.A."/>
            <person name="Barnwell J.W."/>
            <person name="Kissinger J.C."/>
            <person name="Galinski M.R."/>
            <person name="Humphrey J.C."/>
        </authorList>
    </citation>
    <scope>NUCLEOTIDE SEQUENCE [LARGE SCALE GENOMIC DNA]</scope>
    <source>
        <strain evidence="4">Hackeri</strain>
    </source>
</reference>
<evidence type="ECO:0000313" key="4">
    <source>
        <dbReference type="Proteomes" id="UP000092716"/>
    </source>
</evidence>
<proteinExistence type="predicted"/>
<evidence type="ECO:0000313" key="3">
    <source>
        <dbReference type="EMBL" id="ANQ06318.1"/>
    </source>
</evidence>
<dbReference type="Proteomes" id="UP000092716">
    <property type="component" value="Chromosome 4"/>
</dbReference>
<dbReference type="GeneID" id="30907638"/>
<dbReference type="KEGG" id="pcot:PCOAH_00009150"/>
<dbReference type="VEuPathDB" id="PlasmoDB:PCOAH_00009150"/>
<organism evidence="3 4">
    <name type="scientific">Plasmodium coatneyi</name>
    <dbReference type="NCBI Taxonomy" id="208452"/>
    <lineage>
        <taxon>Eukaryota</taxon>
        <taxon>Sar</taxon>
        <taxon>Alveolata</taxon>
        <taxon>Apicomplexa</taxon>
        <taxon>Aconoidasida</taxon>
        <taxon>Haemosporida</taxon>
        <taxon>Plasmodiidae</taxon>
        <taxon>Plasmodium</taxon>
    </lineage>
</organism>
<name>A0A1B1DU62_9APIC</name>
<dbReference type="Pfam" id="PF12879">
    <property type="entry name" value="SICA_C"/>
    <property type="match status" value="1"/>
</dbReference>
<sequence length="148" mass="16835">MIIDIHLEVLEEYQRGDTQLAQKDFFEILVEEFMGSKSIKEEDVPEEHVSVVDVQSSDSAFREEDFVPKEQVPSSVSGLGFREEDFVPKEDVRCSYSGFREEDFVTKEEIPKVAVPNGEVPCSDSGFREDDSLPKEGVPKEQVPMEEI</sequence>
<evidence type="ECO:0000256" key="1">
    <source>
        <dbReference type="SAM" id="MobiDB-lite"/>
    </source>
</evidence>
<evidence type="ECO:0000259" key="2">
    <source>
        <dbReference type="Pfam" id="PF12879"/>
    </source>
</evidence>
<feature type="region of interest" description="Disordered" evidence="1">
    <location>
        <begin position="115"/>
        <end position="148"/>
    </location>
</feature>
<accession>A0A1B1DU62</accession>
<gene>
    <name evidence="3" type="ORF">PCOAH_00009150</name>
</gene>
<protein>
    <submittedName>
        <fullName evidence="3">SICA antigen</fullName>
    </submittedName>
</protein>
<dbReference type="EMBL" id="CP016242">
    <property type="protein sequence ID" value="ANQ06318.1"/>
    <property type="molecule type" value="Genomic_DNA"/>
</dbReference>
<feature type="compositionally biased region" description="Basic and acidic residues" evidence="1">
    <location>
        <begin position="126"/>
        <end position="139"/>
    </location>
</feature>
<keyword evidence="4" id="KW-1185">Reference proteome</keyword>
<dbReference type="InterPro" id="IPR024288">
    <property type="entry name" value="SICA_C"/>
</dbReference>
<feature type="domain" description="Schizont-infected cell agglutination C-terminal" evidence="2">
    <location>
        <begin position="2"/>
        <end position="78"/>
    </location>
</feature>
<dbReference type="AlphaFoldDB" id="A0A1B1DU62"/>